<gene>
    <name evidence="2" type="ORF">LSTR_LSTR001319</name>
</gene>
<keyword evidence="1" id="KW-0812">Transmembrane</keyword>
<dbReference type="OrthoDB" id="10560668at2759"/>
<protein>
    <submittedName>
        <fullName evidence="2">Uncharacterized protein</fullName>
    </submittedName>
</protein>
<reference evidence="2 3" key="1">
    <citation type="journal article" date="2017" name="Gigascience">
        <title>Genome sequence of the small brown planthopper, Laodelphax striatellus.</title>
        <authorList>
            <person name="Zhu J."/>
            <person name="Jiang F."/>
            <person name="Wang X."/>
            <person name="Yang P."/>
            <person name="Bao Y."/>
            <person name="Zhao W."/>
            <person name="Wang W."/>
            <person name="Lu H."/>
            <person name="Wang Q."/>
            <person name="Cui N."/>
            <person name="Li J."/>
            <person name="Chen X."/>
            <person name="Luo L."/>
            <person name="Yu J."/>
            <person name="Kang L."/>
            <person name="Cui F."/>
        </authorList>
    </citation>
    <scope>NUCLEOTIDE SEQUENCE [LARGE SCALE GENOMIC DNA]</scope>
    <source>
        <strain evidence="2">Lst14</strain>
    </source>
</reference>
<proteinExistence type="predicted"/>
<feature type="transmembrane region" description="Helical" evidence="1">
    <location>
        <begin position="21"/>
        <end position="38"/>
    </location>
</feature>
<dbReference type="SMR" id="A0A482XGU0"/>
<keyword evidence="1" id="KW-0472">Membrane</keyword>
<evidence type="ECO:0000313" key="3">
    <source>
        <dbReference type="Proteomes" id="UP000291343"/>
    </source>
</evidence>
<keyword evidence="3" id="KW-1185">Reference proteome</keyword>
<dbReference type="InParanoid" id="A0A482XGU0"/>
<keyword evidence="1" id="KW-1133">Transmembrane helix</keyword>
<accession>A0A482XGU0</accession>
<sequence length="710" mass="80324">MLSTNCTRNDRKFEKLQIEKWYVIMMNLFMVLAIYTLLVRCLNSENIEGEDRNIFLLQNLKKRDHGVNRRGLDIMSQEANDKKDLKVNFYQSSTLFNKQPGRIKEQDSIEKTPMESMENSVMNNSLKNSTENDLIKVTGNLLIQSVENNKTQQSIDNSTELESMLFIDSVLENSTDNNSIQYTIYDFRGSNISSPMEVIDMAVNSTPMKLLVPIINNLINSTSTQSTDQEEEDFVRNTSLKPIDVIDFISYTIKSISPETEDSISSIFNTTIRVNDHTDEKNALLINDLDRKEILKKFMRSNETGSTMKSMVTNVNNLIRDSSIKSKDPDPAEIDSTDALGLIKNIAVKNYINVTPIKIMNHEKDVSTITSQPLIFPAINIKELSVMSVTENSLLAKDTPSNNTNFTGFDELSKQKSWLLNYKFHPTASHETKVTESSKGAKDLYLCDEFGCSKISGQNVFGISYTKPVVITDISIPTSTKKSLEIEKSKLLESISSTEAISHTAAKLINQALEKTQYNLGRQFHNPKQKVVPYSTTKLSKSIRTTTGKSASKNINVGKYNVWTLSDKDNLKSDNQIVDQIQRLVKTQQNQGNKLDEILKQQEYLNRKLDNIISSDGLKTVSSNFDMKLPVEIENNNLAILSAIKINYTTTEFHELISSKDGVSTIEHPYQNVAQMMRGGTDSYWNSNQTSGYYLGIIKNFEKILNKNPK</sequence>
<evidence type="ECO:0000313" key="2">
    <source>
        <dbReference type="EMBL" id="RZF44561.1"/>
    </source>
</evidence>
<organism evidence="2 3">
    <name type="scientific">Laodelphax striatellus</name>
    <name type="common">Small brown planthopper</name>
    <name type="synonym">Delphax striatella</name>
    <dbReference type="NCBI Taxonomy" id="195883"/>
    <lineage>
        <taxon>Eukaryota</taxon>
        <taxon>Metazoa</taxon>
        <taxon>Ecdysozoa</taxon>
        <taxon>Arthropoda</taxon>
        <taxon>Hexapoda</taxon>
        <taxon>Insecta</taxon>
        <taxon>Pterygota</taxon>
        <taxon>Neoptera</taxon>
        <taxon>Paraneoptera</taxon>
        <taxon>Hemiptera</taxon>
        <taxon>Auchenorrhyncha</taxon>
        <taxon>Fulgoroidea</taxon>
        <taxon>Delphacidae</taxon>
        <taxon>Criomorphinae</taxon>
        <taxon>Laodelphax</taxon>
    </lineage>
</organism>
<name>A0A482XGU0_LAOST</name>
<dbReference type="EMBL" id="QKKF02010473">
    <property type="protein sequence ID" value="RZF44561.1"/>
    <property type="molecule type" value="Genomic_DNA"/>
</dbReference>
<dbReference type="Proteomes" id="UP000291343">
    <property type="component" value="Unassembled WGS sequence"/>
</dbReference>
<comment type="caution">
    <text evidence="2">The sequence shown here is derived from an EMBL/GenBank/DDBJ whole genome shotgun (WGS) entry which is preliminary data.</text>
</comment>
<evidence type="ECO:0000256" key="1">
    <source>
        <dbReference type="SAM" id="Phobius"/>
    </source>
</evidence>
<dbReference type="AlphaFoldDB" id="A0A482XGU0"/>